<accession>A0A9W9FYE6</accession>
<dbReference type="Proteomes" id="UP001149165">
    <property type="component" value="Unassembled WGS sequence"/>
</dbReference>
<dbReference type="PANTHER" id="PTHR36206">
    <property type="entry name" value="ASPERCRYPTIN BIOSYNTHESIS CLUSTER-SPECIFIC TRANSCRIPTION REGULATOR ATNN-RELATED"/>
    <property type="match status" value="1"/>
</dbReference>
<reference evidence="7" key="2">
    <citation type="journal article" date="2023" name="IMA Fungus">
        <title>Comparative genomic study of the Penicillium genus elucidates a diverse pangenome and 15 lateral gene transfer events.</title>
        <authorList>
            <person name="Petersen C."/>
            <person name="Sorensen T."/>
            <person name="Nielsen M.R."/>
            <person name="Sondergaard T.E."/>
            <person name="Sorensen J.L."/>
            <person name="Fitzpatrick D.A."/>
            <person name="Frisvad J.C."/>
            <person name="Nielsen K.L."/>
        </authorList>
    </citation>
    <scope>NUCLEOTIDE SEQUENCE</scope>
    <source>
        <strain evidence="7">IBT 30069</strain>
    </source>
</reference>
<evidence type="ECO:0000256" key="3">
    <source>
        <dbReference type="ARBA" id="ARBA00023015"/>
    </source>
</evidence>
<keyword evidence="8" id="KW-1185">Reference proteome</keyword>
<protein>
    <submittedName>
        <fullName evidence="7">C6 zinc finger domain-containing protein</fullName>
    </submittedName>
</protein>
<sequence length="324" mass="36791">MSKGTSAIFHYNTAIQQVIVSRHKNLDTVVITCILFISIELLRGNLKGAWMHYRHGREVLASYDAPQQLLCIFRQLNTFALFFFDVSGLSPLNKAGFPPPGGPFTNITQAQESLDFLLYRSMKIAFDLGKGISTGYVRRGVSRRRKLRDDLKTWSHAVSSLKQDSTHNEALYQALEARSLVCEIWTDPALYEYQEHYSKPEESNVGSIGEFLSSTRIPTVLNFMLMESQNMRLQLAALALLRAKYYASEMARDCKTLYDTARKTIEDDYDIKLGSEWNEASELNNLMGIREGAPQTKFKGAQFRCPWVFVVLDVCDRVGQSIAQ</sequence>
<dbReference type="InterPro" id="IPR052360">
    <property type="entry name" value="Transcr_Regulatory_Proteins"/>
</dbReference>
<evidence type="ECO:0000313" key="7">
    <source>
        <dbReference type="EMBL" id="KAJ5107842.1"/>
    </source>
</evidence>
<organism evidence="7 8">
    <name type="scientific">Penicillium angulare</name>
    <dbReference type="NCBI Taxonomy" id="116970"/>
    <lineage>
        <taxon>Eukaryota</taxon>
        <taxon>Fungi</taxon>
        <taxon>Dikarya</taxon>
        <taxon>Ascomycota</taxon>
        <taxon>Pezizomycotina</taxon>
        <taxon>Eurotiomycetes</taxon>
        <taxon>Eurotiomycetidae</taxon>
        <taxon>Eurotiales</taxon>
        <taxon>Aspergillaceae</taxon>
        <taxon>Penicillium</taxon>
    </lineage>
</organism>
<evidence type="ECO:0000256" key="5">
    <source>
        <dbReference type="ARBA" id="ARBA00023163"/>
    </source>
</evidence>
<name>A0A9W9FYE6_9EURO</name>
<evidence type="ECO:0000313" key="8">
    <source>
        <dbReference type="Proteomes" id="UP001149165"/>
    </source>
</evidence>
<keyword evidence="4" id="KW-0238">DNA-binding</keyword>
<dbReference type="AlphaFoldDB" id="A0A9W9FYE6"/>
<dbReference type="OrthoDB" id="2593732at2759"/>
<comment type="caution">
    <text evidence="7">The sequence shown here is derived from an EMBL/GenBank/DDBJ whole genome shotgun (WGS) entry which is preliminary data.</text>
</comment>
<evidence type="ECO:0000256" key="4">
    <source>
        <dbReference type="ARBA" id="ARBA00023125"/>
    </source>
</evidence>
<dbReference type="PANTHER" id="PTHR36206:SF12">
    <property type="entry name" value="ASPERCRYPTIN BIOSYNTHESIS CLUSTER-SPECIFIC TRANSCRIPTION REGULATOR ATNN-RELATED"/>
    <property type="match status" value="1"/>
</dbReference>
<evidence type="ECO:0000256" key="1">
    <source>
        <dbReference type="ARBA" id="ARBA00022723"/>
    </source>
</evidence>
<evidence type="ECO:0000256" key="2">
    <source>
        <dbReference type="ARBA" id="ARBA00022833"/>
    </source>
</evidence>
<keyword evidence="5" id="KW-0804">Transcription</keyword>
<gene>
    <name evidence="7" type="ORF">N7456_004517</name>
</gene>
<keyword evidence="3" id="KW-0805">Transcription regulation</keyword>
<dbReference type="GO" id="GO:0003677">
    <property type="term" value="F:DNA binding"/>
    <property type="evidence" value="ECO:0007669"/>
    <property type="project" value="UniProtKB-KW"/>
</dbReference>
<keyword evidence="1" id="KW-0479">Metal-binding</keyword>
<dbReference type="EMBL" id="JAPQKH010000003">
    <property type="protein sequence ID" value="KAJ5107842.1"/>
    <property type="molecule type" value="Genomic_DNA"/>
</dbReference>
<reference evidence="7" key="1">
    <citation type="submission" date="2022-11" db="EMBL/GenBank/DDBJ databases">
        <authorList>
            <person name="Petersen C."/>
        </authorList>
    </citation>
    <scope>NUCLEOTIDE SEQUENCE</scope>
    <source>
        <strain evidence="7">IBT 30069</strain>
    </source>
</reference>
<evidence type="ECO:0000256" key="6">
    <source>
        <dbReference type="ARBA" id="ARBA00023242"/>
    </source>
</evidence>
<keyword evidence="6" id="KW-0539">Nucleus</keyword>
<proteinExistence type="predicted"/>
<dbReference type="GO" id="GO:0046872">
    <property type="term" value="F:metal ion binding"/>
    <property type="evidence" value="ECO:0007669"/>
    <property type="project" value="UniProtKB-KW"/>
</dbReference>
<keyword evidence="2" id="KW-0862">Zinc</keyword>